<dbReference type="AlphaFoldDB" id="A0A4R2EXB2"/>
<dbReference type="EMBL" id="SLWB01000002">
    <property type="protein sequence ID" value="TCN72212.1"/>
    <property type="molecule type" value="Genomic_DNA"/>
</dbReference>
<keyword evidence="3" id="KW-1185">Reference proteome</keyword>
<feature type="coiled-coil region" evidence="1">
    <location>
        <begin position="133"/>
        <end position="177"/>
    </location>
</feature>
<proteinExistence type="predicted"/>
<evidence type="ECO:0000256" key="1">
    <source>
        <dbReference type="SAM" id="Coils"/>
    </source>
</evidence>
<dbReference type="RefSeq" id="WP_131838272.1">
    <property type="nucleotide sequence ID" value="NZ_SLWB01000002.1"/>
</dbReference>
<sequence length="309" mass="34977">MKEFNKVFLRMISAVCKYAKGNEAINSMPAAKELLTKSDTLIGKTEKVLEFVATENKSVVVAVTFASEKVVAPLYAVIKALEVYFTKQNNTAMVAELHITRTEIKRATYKAIQASVKSVLKIARDNLTNLAIYNITEEQLAAIEANMQQLTTANTALEAYQEEKRVKRVELDALIEEGKELLNEMDMVVDIISLTHPEAFKGYTEVRNKKEYTELLFTISVVNSETGKPEENARVVVQSTTKKEKDKPYVLIDRRTGKSGEIRNNKREFDIYEMIVEKIGCETHIQQFTVADNTPLRLEVMLKKKEGVN</sequence>
<gene>
    <name evidence="2" type="ORF">CLV25_102175</name>
</gene>
<keyword evidence="1" id="KW-0175">Coiled coil</keyword>
<organism evidence="2 3">
    <name type="scientific">Acetobacteroides hydrogenigenes</name>
    <dbReference type="NCBI Taxonomy" id="979970"/>
    <lineage>
        <taxon>Bacteria</taxon>
        <taxon>Pseudomonadati</taxon>
        <taxon>Bacteroidota</taxon>
        <taxon>Bacteroidia</taxon>
        <taxon>Bacteroidales</taxon>
        <taxon>Rikenellaceae</taxon>
        <taxon>Acetobacteroides</taxon>
    </lineage>
</organism>
<accession>A0A4R2EXB2</accession>
<name>A0A4R2EXB2_9BACT</name>
<dbReference type="Proteomes" id="UP000294830">
    <property type="component" value="Unassembled WGS sequence"/>
</dbReference>
<dbReference type="OrthoDB" id="1008004at2"/>
<evidence type="ECO:0000313" key="2">
    <source>
        <dbReference type="EMBL" id="TCN72212.1"/>
    </source>
</evidence>
<protein>
    <submittedName>
        <fullName evidence="2">Uncharacterized protein</fullName>
    </submittedName>
</protein>
<comment type="caution">
    <text evidence="2">The sequence shown here is derived from an EMBL/GenBank/DDBJ whole genome shotgun (WGS) entry which is preliminary data.</text>
</comment>
<evidence type="ECO:0000313" key="3">
    <source>
        <dbReference type="Proteomes" id="UP000294830"/>
    </source>
</evidence>
<reference evidence="2 3" key="1">
    <citation type="submission" date="2019-03" db="EMBL/GenBank/DDBJ databases">
        <title>Genomic Encyclopedia of Archaeal and Bacterial Type Strains, Phase II (KMG-II): from individual species to whole genera.</title>
        <authorList>
            <person name="Goeker M."/>
        </authorList>
    </citation>
    <scope>NUCLEOTIDE SEQUENCE [LARGE SCALE GENOMIC DNA]</scope>
    <source>
        <strain evidence="2 3">RL-C</strain>
    </source>
</reference>